<evidence type="ECO:0000259" key="1">
    <source>
        <dbReference type="Pfam" id="PF24626"/>
    </source>
</evidence>
<organism evidence="2 3">
    <name type="scientific">Lithospermum erythrorhizon</name>
    <name type="common">Purple gromwell</name>
    <name type="synonym">Lithospermum officinale var. erythrorhizon</name>
    <dbReference type="NCBI Taxonomy" id="34254"/>
    <lineage>
        <taxon>Eukaryota</taxon>
        <taxon>Viridiplantae</taxon>
        <taxon>Streptophyta</taxon>
        <taxon>Embryophyta</taxon>
        <taxon>Tracheophyta</taxon>
        <taxon>Spermatophyta</taxon>
        <taxon>Magnoliopsida</taxon>
        <taxon>eudicotyledons</taxon>
        <taxon>Gunneridae</taxon>
        <taxon>Pentapetalae</taxon>
        <taxon>asterids</taxon>
        <taxon>lamiids</taxon>
        <taxon>Boraginales</taxon>
        <taxon>Boraginaceae</taxon>
        <taxon>Boraginoideae</taxon>
        <taxon>Lithospermeae</taxon>
        <taxon>Lithospermum</taxon>
    </lineage>
</organism>
<reference evidence="2 3" key="1">
    <citation type="submission" date="2024-01" db="EMBL/GenBank/DDBJ databases">
        <title>The complete chloroplast genome sequence of Lithospermum erythrorhizon: insights into the phylogenetic relationship among Boraginaceae species and the maternal lineages of purple gromwells.</title>
        <authorList>
            <person name="Okada T."/>
            <person name="Watanabe K."/>
        </authorList>
    </citation>
    <scope>NUCLEOTIDE SEQUENCE [LARGE SCALE GENOMIC DNA]</scope>
</reference>
<name>A0AAV3REQ0_LITER</name>
<accession>A0AAV3REQ0</accession>
<comment type="caution">
    <text evidence="2">The sequence shown here is derived from an EMBL/GenBank/DDBJ whole genome shotgun (WGS) entry which is preliminary data.</text>
</comment>
<dbReference type="Proteomes" id="UP001454036">
    <property type="component" value="Unassembled WGS sequence"/>
</dbReference>
<evidence type="ECO:0000313" key="2">
    <source>
        <dbReference type="EMBL" id="GAA0173806.1"/>
    </source>
</evidence>
<dbReference type="InterPro" id="IPR056924">
    <property type="entry name" value="SH3_Tf2-1"/>
</dbReference>
<keyword evidence="3" id="KW-1185">Reference proteome</keyword>
<dbReference type="AlphaFoldDB" id="A0AAV3REQ0"/>
<dbReference type="Pfam" id="PF24626">
    <property type="entry name" value="SH3_Tf2-1"/>
    <property type="match status" value="1"/>
</dbReference>
<sequence length="138" mass="15589">MAQNRMKQQGDQKRICCRGLCILEVATVAYHLQLPHEAKIHDVFHVSLLKEKLGHQIPIAPILPPFDSNGKLAPQPGVIVQLHLFKRGHVCVPQLLIQWHGSSSTEAVWEDYDLIKANYPSFLEDKENFNGRASVMAE</sequence>
<dbReference type="SUPFAM" id="SSF54160">
    <property type="entry name" value="Chromo domain-like"/>
    <property type="match status" value="1"/>
</dbReference>
<evidence type="ECO:0000313" key="3">
    <source>
        <dbReference type="Proteomes" id="UP001454036"/>
    </source>
</evidence>
<dbReference type="EMBL" id="BAABME010008776">
    <property type="protein sequence ID" value="GAA0173806.1"/>
    <property type="molecule type" value="Genomic_DNA"/>
</dbReference>
<protein>
    <recommendedName>
        <fullName evidence="1">Tf2-1-like SH3-like domain-containing protein</fullName>
    </recommendedName>
</protein>
<gene>
    <name evidence="2" type="ORF">LIER_27346</name>
</gene>
<dbReference type="InterPro" id="IPR016197">
    <property type="entry name" value="Chromo-like_dom_sf"/>
</dbReference>
<feature type="domain" description="Tf2-1-like SH3-like" evidence="1">
    <location>
        <begin position="25"/>
        <end position="51"/>
    </location>
</feature>
<proteinExistence type="predicted"/>